<dbReference type="GO" id="GO:0016747">
    <property type="term" value="F:acyltransferase activity, transferring groups other than amino-acyl groups"/>
    <property type="evidence" value="ECO:0007669"/>
    <property type="project" value="InterPro"/>
</dbReference>
<dbReference type="PROSITE" id="PS51186">
    <property type="entry name" value="GNAT"/>
    <property type="match status" value="1"/>
</dbReference>
<evidence type="ECO:0000313" key="4">
    <source>
        <dbReference type="Proteomes" id="UP000054623"/>
    </source>
</evidence>
<dbReference type="Pfam" id="PF00583">
    <property type="entry name" value="Acetyltransf_1"/>
    <property type="match status" value="1"/>
</dbReference>
<dbReference type="PATRIC" id="fig|49338.4.peg.1853"/>
<feature type="domain" description="N-acetyltransferase" evidence="1">
    <location>
        <begin position="12"/>
        <end position="178"/>
    </location>
</feature>
<dbReference type="Proteomes" id="UP000054623">
    <property type="component" value="Unassembled WGS sequence"/>
</dbReference>
<dbReference type="InterPro" id="IPR000182">
    <property type="entry name" value="GNAT_dom"/>
</dbReference>
<keyword evidence="2" id="KW-0689">Ribosomal protein</keyword>
<reference evidence="2" key="1">
    <citation type="submission" date="2014-07" db="EMBL/GenBank/DDBJ databases">
        <authorList>
            <person name="Hornung V.Bastian."/>
        </authorList>
    </citation>
    <scope>NUCLEOTIDE SEQUENCE</scope>
    <source>
        <strain evidence="2">PCE-S</strain>
    </source>
</reference>
<dbReference type="CDD" id="cd04301">
    <property type="entry name" value="NAT_SF"/>
    <property type="match status" value="1"/>
</dbReference>
<dbReference type="EMBL" id="LOCK01000028">
    <property type="protein sequence ID" value="KTE90994.1"/>
    <property type="molecule type" value="Genomic_DNA"/>
</dbReference>
<reference evidence="3 4" key="2">
    <citation type="submission" date="2015-12" db="EMBL/GenBank/DDBJ databases">
        <title>Draft Genome Sequence of Desulfitobacterium hafniense Strain DH, a Sulfate-reducing Bacterium Isolated from Paddy Soils.</title>
        <authorList>
            <person name="Bao P."/>
            <person name="Zhang X."/>
            <person name="Li G."/>
        </authorList>
    </citation>
    <scope>NUCLEOTIDE SEQUENCE [LARGE SCALE GENOMIC DNA]</scope>
    <source>
        <strain evidence="3 4">DH</strain>
    </source>
</reference>
<keyword evidence="2" id="KW-0687">Ribonucleoprotein</keyword>
<gene>
    <name evidence="3" type="ORF">AT727_05185</name>
    <name evidence="2" type="ORF">DPCES_1723</name>
</gene>
<protein>
    <submittedName>
        <fullName evidence="2 3">Acetyltransferase</fullName>
    </submittedName>
</protein>
<dbReference type="PANTHER" id="PTHR43415:SF3">
    <property type="entry name" value="GNAT-FAMILY ACETYLTRANSFERASE"/>
    <property type="match status" value="1"/>
</dbReference>
<dbReference type="Gene3D" id="3.40.630.30">
    <property type="match status" value="1"/>
</dbReference>
<keyword evidence="2" id="KW-0808">Transferase</keyword>
<dbReference type="PANTHER" id="PTHR43415">
    <property type="entry name" value="SPERMIDINE N(1)-ACETYLTRANSFERASE"/>
    <property type="match status" value="1"/>
</dbReference>
<evidence type="ECO:0000313" key="2">
    <source>
        <dbReference type="EMBL" id="CDX01610.1"/>
    </source>
</evidence>
<sequence>MKSIQLKHGPLIIIREAVKEDAQEVVDYLARIGGESDFLTFGPGELHVSISDEAALIEESRNAQNKLLLLALADNKVVGCLSFVNGARVRTQHTGEFGVSVSKDYWGEGIGRTMIEELIRWAKDGQTIKKLNLRVRSDHERGIRLYKSFGFVQEGLMTRELMISGKFYDFCCMGLWID</sequence>
<name>A0A098AZS8_DESHA</name>
<evidence type="ECO:0000259" key="1">
    <source>
        <dbReference type="PROSITE" id="PS51186"/>
    </source>
</evidence>
<dbReference type="OrthoDB" id="9802340at2"/>
<dbReference type="EMBL" id="LK996017">
    <property type="protein sequence ID" value="CDX01610.1"/>
    <property type="molecule type" value="Genomic_DNA"/>
</dbReference>
<dbReference type="RefSeq" id="WP_018307405.1">
    <property type="nucleotide sequence ID" value="NZ_JAYFNZ010000034.1"/>
</dbReference>
<accession>A0A098AZS8</accession>
<dbReference type="SUPFAM" id="SSF55729">
    <property type="entry name" value="Acyl-CoA N-acyltransferases (Nat)"/>
    <property type="match status" value="1"/>
</dbReference>
<organism evidence="2">
    <name type="scientific">Desulfitobacterium hafniense</name>
    <name type="common">Desulfitobacterium frappieri</name>
    <dbReference type="NCBI Taxonomy" id="49338"/>
    <lineage>
        <taxon>Bacteria</taxon>
        <taxon>Bacillati</taxon>
        <taxon>Bacillota</taxon>
        <taxon>Clostridia</taxon>
        <taxon>Eubacteriales</taxon>
        <taxon>Desulfitobacteriaceae</taxon>
        <taxon>Desulfitobacterium</taxon>
    </lineage>
</organism>
<dbReference type="AlphaFoldDB" id="A0A098AZS8"/>
<evidence type="ECO:0000313" key="3">
    <source>
        <dbReference type="EMBL" id="KTE90994.1"/>
    </source>
</evidence>
<dbReference type="InterPro" id="IPR016181">
    <property type="entry name" value="Acyl_CoA_acyltransferase"/>
</dbReference>
<dbReference type="GO" id="GO:0005840">
    <property type="term" value="C:ribosome"/>
    <property type="evidence" value="ECO:0007669"/>
    <property type="project" value="UniProtKB-KW"/>
</dbReference>
<proteinExistence type="predicted"/>